<evidence type="ECO:0000256" key="5">
    <source>
        <dbReference type="ARBA" id="ARBA00038251"/>
    </source>
</evidence>
<dbReference type="VEuPathDB" id="FungiDB:YALI1_A22073g"/>
<dbReference type="GeneID" id="2905845"/>
<dbReference type="RefSeq" id="XP_500316.4">
    <property type="nucleotide sequence ID" value="XM_500316.4"/>
</dbReference>
<dbReference type="EMBL" id="CP017553">
    <property type="protein sequence ID" value="AOW00958.1"/>
    <property type="molecule type" value="Genomic_DNA"/>
</dbReference>
<evidence type="ECO:0000256" key="7">
    <source>
        <dbReference type="SAM" id="MobiDB-lite"/>
    </source>
</evidence>
<dbReference type="InterPro" id="IPR011990">
    <property type="entry name" value="TPR-like_helical_dom_sf"/>
</dbReference>
<feature type="region of interest" description="Disordered" evidence="7">
    <location>
        <begin position="775"/>
        <end position="809"/>
    </location>
</feature>
<dbReference type="GO" id="GO:0006897">
    <property type="term" value="P:endocytosis"/>
    <property type="evidence" value="ECO:0007669"/>
    <property type="project" value="UniProtKB-KW"/>
</dbReference>
<proteinExistence type="inferred from homology"/>
<comment type="similarity">
    <text evidence="5">Belongs to the YPP1 family.</text>
</comment>
<keyword evidence="4" id="KW-0254">Endocytosis</keyword>
<evidence type="ECO:0000256" key="3">
    <source>
        <dbReference type="ARBA" id="ARBA00004463"/>
    </source>
</evidence>
<evidence type="ECO:0000256" key="2">
    <source>
        <dbReference type="ARBA" id="ARBA00004413"/>
    </source>
</evidence>
<reference evidence="8 9" key="1">
    <citation type="journal article" date="2016" name="PLoS ONE">
        <title>Sequence Assembly of Yarrowia lipolytica Strain W29/CLIB89 Shows Transposable Element Diversity.</title>
        <authorList>
            <person name="Magnan C."/>
            <person name="Yu J."/>
            <person name="Chang I."/>
            <person name="Jahn E."/>
            <person name="Kanomata Y."/>
            <person name="Wu J."/>
            <person name="Zeller M."/>
            <person name="Oakes M."/>
            <person name="Baldi P."/>
            <person name="Sandmeyer S."/>
        </authorList>
    </citation>
    <scope>NUCLEOTIDE SEQUENCE [LARGE SCALE GENOMIC DNA]</scope>
    <source>
        <strain evidence="9">CLIB89(W29)</strain>
    </source>
</reference>
<dbReference type="SUPFAM" id="SSF48452">
    <property type="entry name" value="TPR-like"/>
    <property type="match status" value="1"/>
</dbReference>
<accession>A0A1H6Q5F6</accession>
<name>A0A1H6Q5F6_YARLL</name>
<evidence type="ECO:0000256" key="4">
    <source>
        <dbReference type="ARBA" id="ARBA00022583"/>
    </source>
</evidence>
<gene>
    <name evidence="8" type="ORF">YALI1_A22073g</name>
</gene>
<dbReference type="Gene3D" id="1.25.40.10">
    <property type="entry name" value="Tetratricopeptide repeat domain"/>
    <property type="match status" value="2"/>
</dbReference>
<dbReference type="PANTHER" id="PTHR23083">
    <property type="entry name" value="TETRATRICOPEPTIDE REPEAT PROTEIN, TPR"/>
    <property type="match status" value="1"/>
</dbReference>
<dbReference type="VEuPathDB" id="FungiDB:YALI0_A21076g"/>
<dbReference type="Proteomes" id="UP000182444">
    <property type="component" value="Chromosome 1A"/>
</dbReference>
<feature type="compositionally biased region" description="Basic residues" evidence="7">
    <location>
        <begin position="642"/>
        <end position="651"/>
    </location>
</feature>
<dbReference type="GO" id="GO:0005886">
    <property type="term" value="C:plasma membrane"/>
    <property type="evidence" value="ECO:0007669"/>
    <property type="project" value="UniProtKB-SubCell"/>
</dbReference>
<comment type="subcellular location">
    <subcellularLocation>
        <location evidence="2">Cell membrane</location>
        <topology evidence="2">Peripheral membrane protein</topology>
        <orientation evidence="2">Cytoplasmic side</orientation>
    </subcellularLocation>
    <subcellularLocation>
        <location evidence="3">Cytoplasmic granule</location>
    </subcellularLocation>
</comment>
<sequence length="905" mass="99399">MTDMPSIQPKNQLVSQLDEARTLGNLTLVPSLVQKIHHECPEYGGIATVALEDTNLVTLFLDYNVSDYLSPTSAIPVEKLQAIQTTLQNVDTSNFDTEETFFYNLALAHTDLLLREPKEVVQLLNDISEIDAIPSFRYHYTDIGLVRRAAILGTAFEVLGEIDQAISVYASTSHLINDSIGNSPEALVWAERLYYRNSILCASQLPANQDWALDSLRSYGRITDMLSKSKLSTKLSAGDLHQRQLNQLHTHLLILNGIQRESGPNPELAKESKETLQNFEKLLDSQSTTSGGIPKATDSNAAIEGYTDMLVANWRVSNQFNPTTGRVIGDPVSTLKMLESVRRGIEKTYHSRVLMRSLVAILAALGHDREALASFEVFMDYEEHARIKNEAGAHEDIDDFSIIEAFSDALRIQTNVYKDGNAAKKTADRLLEWLSPAFHHRSQHSQRAYGRADYAIGRAYSLYALSAATETEDREKHVALACKSFQRAVQGLPAAEPAFDYAYLLAKTRQTVPAIEVLRNSLAVNLDHVESWHLLALLLSAVGDYQAAIQVAVGTLDRFSSPSSNSLKEKLIELKMTEIAIREADQGLDAILPLLKDVFALFGAYFGAAPTPGHKQKPSTATQATAPSVSPTHQSSSSTGRRFSKVLRRKKKEEPAAAAHQNGHQHSAPVAPTSAGSSSVPAGFPTLLHRILWLWAAAIYRRAGLVHESEQAIVQAESVDGPTASTRIQLSLLMKVALRPQQALDEVENALDTRPDSLASAIALSNVIIDAIDPDDQASNIEPKKPELDESINGGTENGFSGAVTPATPSIAKKPTQALATEKKIEKPTTSLFISDRDERAALARVTSVLESVTRTGNGFDCAEAWWLLSRAYEIQGNMECIRDALWQSVKYEEARPVRNYSVCI</sequence>
<organism evidence="8 9">
    <name type="scientific">Yarrowia lipolytica</name>
    <name type="common">Candida lipolytica</name>
    <dbReference type="NCBI Taxonomy" id="4952"/>
    <lineage>
        <taxon>Eukaryota</taxon>
        <taxon>Fungi</taxon>
        <taxon>Dikarya</taxon>
        <taxon>Ascomycota</taxon>
        <taxon>Saccharomycotina</taxon>
        <taxon>Dipodascomycetes</taxon>
        <taxon>Dipodascales</taxon>
        <taxon>Dipodascales incertae sedis</taxon>
        <taxon>Yarrowia</taxon>
    </lineage>
</organism>
<dbReference type="InterPro" id="IPR051722">
    <property type="entry name" value="Endocytosis_PI4K-reg_protein"/>
</dbReference>
<evidence type="ECO:0000256" key="1">
    <source>
        <dbReference type="ARBA" id="ARBA00002550"/>
    </source>
</evidence>
<feature type="region of interest" description="Disordered" evidence="7">
    <location>
        <begin position="612"/>
        <end position="676"/>
    </location>
</feature>
<evidence type="ECO:0000313" key="9">
    <source>
        <dbReference type="Proteomes" id="UP000182444"/>
    </source>
</evidence>
<dbReference type="eggNOG" id="KOG4162">
    <property type="taxonomic scope" value="Eukaryota"/>
</dbReference>
<protein>
    <recommendedName>
        <fullName evidence="6">Cargo-transport protein YPP1</fullName>
    </recommendedName>
</protein>
<evidence type="ECO:0000313" key="8">
    <source>
        <dbReference type="EMBL" id="AOW00958.1"/>
    </source>
</evidence>
<dbReference type="PANTHER" id="PTHR23083:SF464">
    <property type="entry name" value="TETRATRICOPEPTIDE REPEAT DOMAIN 7, ISOFORM A"/>
    <property type="match status" value="1"/>
</dbReference>
<feature type="compositionally biased region" description="Low complexity" evidence="7">
    <location>
        <begin position="627"/>
        <end position="639"/>
    </location>
</feature>
<dbReference type="AlphaFoldDB" id="A0A1H6Q5F6"/>
<dbReference type="KEGG" id="yli:2905845"/>
<comment type="function">
    <text evidence="1">Involved in endocytosis.</text>
</comment>
<evidence type="ECO:0000256" key="6">
    <source>
        <dbReference type="ARBA" id="ARBA00039231"/>
    </source>
</evidence>